<evidence type="ECO:0000313" key="13">
    <source>
        <dbReference type="Proteomes" id="UP000239867"/>
    </source>
</evidence>
<keyword evidence="8 10" id="KW-0472">Membrane</keyword>
<dbReference type="Gene3D" id="3.40.50.300">
    <property type="entry name" value="P-loop containing nucleotide triphosphate hydrolases"/>
    <property type="match status" value="1"/>
</dbReference>
<dbReference type="InterPro" id="IPR003593">
    <property type="entry name" value="AAA+_ATPase"/>
</dbReference>
<dbReference type="KEGG" id="deo:CAY53_03460"/>
<dbReference type="Proteomes" id="UP000239867">
    <property type="component" value="Chromosome"/>
</dbReference>
<dbReference type="GO" id="GO:0005886">
    <property type="term" value="C:plasma membrane"/>
    <property type="evidence" value="ECO:0007669"/>
    <property type="project" value="UniProtKB-SubCell"/>
</dbReference>
<proteinExistence type="inferred from homology"/>
<keyword evidence="4 10" id="KW-1003">Cell membrane</keyword>
<dbReference type="GO" id="GO:0005524">
    <property type="term" value="F:ATP binding"/>
    <property type="evidence" value="ECO:0007669"/>
    <property type="project" value="UniProtKB-UniRule"/>
</dbReference>
<dbReference type="FunFam" id="3.40.50.300:FF:000056">
    <property type="entry name" value="Cell division ATP-binding protein FtsE"/>
    <property type="match status" value="1"/>
</dbReference>
<evidence type="ECO:0000256" key="8">
    <source>
        <dbReference type="ARBA" id="ARBA00023136"/>
    </source>
</evidence>
<dbReference type="InterPro" id="IPR005286">
    <property type="entry name" value="Cell_div_FtsE"/>
</dbReference>
<evidence type="ECO:0000256" key="6">
    <source>
        <dbReference type="ARBA" id="ARBA00022741"/>
    </source>
</evidence>
<dbReference type="InterPro" id="IPR027417">
    <property type="entry name" value="P-loop_NTPase"/>
</dbReference>
<dbReference type="GO" id="GO:0016887">
    <property type="term" value="F:ATP hydrolysis activity"/>
    <property type="evidence" value="ECO:0007669"/>
    <property type="project" value="InterPro"/>
</dbReference>
<comment type="similarity">
    <text evidence="2 10">Belongs to the ABC transporter superfamily.</text>
</comment>
<evidence type="ECO:0000256" key="4">
    <source>
        <dbReference type="ARBA" id="ARBA00022475"/>
    </source>
</evidence>
<dbReference type="GO" id="GO:0022857">
    <property type="term" value="F:transmembrane transporter activity"/>
    <property type="evidence" value="ECO:0007669"/>
    <property type="project" value="TreeGrafter"/>
</dbReference>
<gene>
    <name evidence="10" type="primary">ftsE</name>
    <name evidence="12" type="ORF">CAY53_03460</name>
</gene>
<dbReference type="Pfam" id="PF00005">
    <property type="entry name" value="ABC_tran"/>
    <property type="match status" value="1"/>
</dbReference>
<keyword evidence="5 10" id="KW-0132">Cell division</keyword>
<protein>
    <recommendedName>
        <fullName evidence="3 10">Cell division ATP-binding protein FtsE</fullName>
    </recommendedName>
</protein>
<name>A0A2L1GLZ2_9BACT</name>
<dbReference type="AlphaFoldDB" id="A0A2L1GLZ2"/>
<dbReference type="GO" id="GO:0051301">
    <property type="term" value="P:cell division"/>
    <property type="evidence" value="ECO:0007669"/>
    <property type="project" value="UniProtKB-UniRule"/>
</dbReference>
<accession>A0A2L1GLZ2</accession>
<evidence type="ECO:0000256" key="9">
    <source>
        <dbReference type="ARBA" id="ARBA00023306"/>
    </source>
</evidence>
<evidence type="ECO:0000256" key="10">
    <source>
        <dbReference type="RuleBase" id="RU365094"/>
    </source>
</evidence>
<dbReference type="EMBL" id="CP021255">
    <property type="protein sequence ID" value="AVD70656.1"/>
    <property type="molecule type" value="Genomic_DNA"/>
</dbReference>
<dbReference type="InterPro" id="IPR003439">
    <property type="entry name" value="ABC_transporter-like_ATP-bd"/>
</dbReference>
<evidence type="ECO:0000256" key="2">
    <source>
        <dbReference type="ARBA" id="ARBA00005417"/>
    </source>
</evidence>
<comment type="subcellular location">
    <subcellularLocation>
        <location evidence="10">Cell membrane</location>
        <topology evidence="10">Peripheral membrane protein</topology>
        <orientation evidence="10">Cytoplasmic side</orientation>
    </subcellularLocation>
</comment>
<evidence type="ECO:0000256" key="1">
    <source>
        <dbReference type="ARBA" id="ARBA00002579"/>
    </source>
</evidence>
<dbReference type="InterPro" id="IPR015854">
    <property type="entry name" value="ABC_transpr_LolD-like"/>
</dbReference>
<keyword evidence="6 10" id="KW-0547">Nucleotide-binding</keyword>
<dbReference type="PANTHER" id="PTHR24220">
    <property type="entry name" value="IMPORT ATP-BINDING PROTEIN"/>
    <property type="match status" value="1"/>
</dbReference>
<keyword evidence="7 10" id="KW-0067">ATP-binding</keyword>
<dbReference type="PROSITE" id="PS50893">
    <property type="entry name" value="ABC_TRANSPORTER_2"/>
    <property type="match status" value="1"/>
</dbReference>
<dbReference type="OrthoDB" id="9809450at2"/>
<evidence type="ECO:0000313" key="12">
    <source>
        <dbReference type="EMBL" id="AVD70656.1"/>
    </source>
</evidence>
<sequence length="244" mass="26976">MPMNQELPPPPVIEVIKVSKFYPPDVEALSDISFAINKGEIVYLTGMSGAGKTTLMRLISRMEKESKGLLDVAGFDLSKLNHKNIHLLRRKVGVAYQDFKLLADKSVADNIALSMEVMYEKKSVIEERVRSLLEQLNLSRKYDMLAGELSRGEQQRVSIARAVANNPEILLADEPTGNLDAENTARVMSLFYQLNRQGCTLLIATHDKSLYRGLGRRILELRGGRLVGSDTSFATGAAPVEGQA</sequence>
<organism evidence="12 13">
    <name type="scientific">Desulfobulbus oralis</name>
    <dbReference type="NCBI Taxonomy" id="1986146"/>
    <lineage>
        <taxon>Bacteria</taxon>
        <taxon>Pseudomonadati</taxon>
        <taxon>Thermodesulfobacteriota</taxon>
        <taxon>Desulfobulbia</taxon>
        <taxon>Desulfobulbales</taxon>
        <taxon>Desulfobulbaceae</taxon>
        <taxon>Desulfobulbus</taxon>
    </lineage>
</organism>
<evidence type="ECO:0000256" key="3">
    <source>
        <dbReference type="ARBA" id="ARBA00020019"/>
    </source>
</evidence>
<dbReference type="NCBIfam" id="TIGR02673">
    <property type="entry name" value="FtsE"/>
    <property type="match status" value="1"/>
</dbReference>
<evidence type="ECO:0000256" key="7">
    <source>
        <dbReference type="ARBA" id="ARBA00022840"/>
    </source>
</evidence>
<evidence type="ECO:0000256" key="5">
    <source>
        <dbReference type="ARBA" id="ARBA00022618"/>
    </source>
</evidence>
<dbReference type="PANTHER" id="PTHR24220:SF470">
    <property type="entry name" value="CELL DIVISION ATP-BINDING PROTEIN FTSE"/>
    <property type="match status" value="1"/>
</dbReference>
<dbReference type="SUPFAM" id="SSF52540">
    <property type="entry name" value="P-loop containing nucleoside triphosphate hydrolases"/>
    <property type="match status" value="1"/>
</dbReference>
<keyword evidence="13" id="KW-1185">Reference proteome</keyword>
<reference evidence="12 13" key="1">
    <citation type="journal article" date="2018" name="MBio">
        <title>Insights into the evolution of host association through the isolation and characterization of a novel human periodontal pathobiont, Desulfobulbus oralis.</title>
        <authorList>
            <person name="Cross K.L."/>
            <person name="Chirania P."/>
            <person name="Xiong W."/>
            <person name="Beall C.J."/>
            <person name="Elkins J.G."/>
            <person name="Giannone R.J."/>
            <person name="Griffen A.L."/>
            <person name="Guss A.M."/>
            <person name="Hettich R.L."/>
            <person name="Joshi S.S."/>
            <person name="Mokrzan E.M."/>
            <person name="Martin R.K."/>
            <person name="Zhulin I.B."/>
            <person name="Leys E.J."/>
            <person name="Podar M."/>
        </authorList>
    </citation>
    <scope>NUCLEOTIDE SEQUENCE [LARGE SCALE GENOMIC DNA]</scope>
    <source>
        <strain evidence="12 13">ORNL</strain>
    </source>
</reference>
<comment type="subunit">
    <text evidence="10">Homodimer. Forms a membrane-associated complex with FtsX.</text>
</comment>
<keyword evidence="9 10" id="KW-0131">Cell cycle</keyword>
<comment type="function">
    <text evidence="1">Part of the ABC transporter FtsEX involved in cellular division. Important for assembly or stability of the septal ring.</text>
</comment>
<dbReference type="SMART" id="SM00382">
    <property type="entry name" value="AAA"/>
    <property type="match status" value="1"/>
</dbReference>
<evidence type="ECO:0000259" key="11">
    <source>
        <dbReference type="PROSITE" id="PS50893"/>
    </source>
</evidence>
<feature type="domain" description="ABC transporter" evidence="11">
    <location>
        <begin position="13"/>
        <end position="244"/>
    </location>
</feature>